<comment type="caution">
    <text evidence="1">The sequence shown here is derived from an EMBL/GenBank/DDBJ whole genome shotgun (WGS) entry which is preliminary data.</text>
</comment>
<reference evidence="1" key="1">
    <citation type="journal article" date="2023" name="GigaByte">
        <title>Genome assembly of the bearded iris, Iris pallida Lam.</title>
        <authorList>
            <person name="Bruccoleri R.E."/>
            <person name="Oakeley E.J."/>
            <person name="Faust A.M.E."/>
            <person name="Altorfer M."/>
            <person name="Dessus-Babus S."/>
            <person name="Burckhardt D."/>
            <person name="Oertli M."/>
            <person name="Naumann U."/>
            <person name="Petersen F."/>
            <person name="Wong J."/>
        </authorList>
    </citation>
    <scope>NUCLEOTIDE SEQUENCE</scope>
    <source>
        <strain evidence="1">GSM-AAB239-AS_SAM_17_03QT</strain>
    </source>
</reference>
<evidence type="ECO:0000313" key="1">
    <source>
        <dbReference type="EMBL" id="KAJ6797431.1"/>
    </source>
</evidence>
<gene>
    <name evidence="1" type="ORF">M6B38_217195</name>
</gene>
<protein>
    <submittedName>
        <fullName evidence="1">Photosystem I P700 chlorophyll a apoprotein A2 (Plastid)</fullName>
    </submittedName>
</protein>
<accession>A0AAX6E0D6</accession>
<sequence>MLRPALNAGPVVEDKSTSKPYEVLPCADCIHWANMGSIKICFSGVPKASMTSL</sequence>
<dbReference type="AlphaFoldDB" id="A0AAX6E0D6"/>
<name>A0AAX6E0D6_IRIPA</name>
<evidence type="ECO:0000313" key="2">
    <source>
        <dbReference type="Proteomes" id="UP001140949"/>
    </source>
</evidence>
<dbReference type="Proteomes" id="UP001140949">
    <property type="component" value="Unassembled WGS sequence"/>
</dbReference>
<organism evidence="1 2">
    <name type="scientific">Iris pallida</name>
    <name type="common">Sweet iris</name>
    <dbReference type="NCBI Taxonomy" id="29817"/>
    <lineage>
        <taxon>Eukaryota</taxon>
        <taxon>Viridiplantae</taxon>
        <taxon>Streptophyta</taxon>
        <taxon>Embryophyta</taxon>
        <taxon>Tracheophyta</taxon>
        <taxon>Spermatophyta</taxon>
        <taxon>Magnoliopsida</taxon>
        <taxon>Liliopsida</taxon>
        <taxon>Asparagales</taxon>
        <taxon>Iridaceae</taxon>
        <taxon>Iridoideae</taxon>
        <taxon>Irideae</taxon>
        <taxon>Iris</taxon>
    </lineage>
</organism>
<reference evidence="1" key="2">
    <citation type="submission" date="2023-04" db="EMBL/GenBank/DDBJ databases">
        <authorList>
            <person name="Bruccoleri R.E."/>
            <person name="Oakeley E.J."/>
            <person name="Faust A.-M."/>
            <person name="Dessus-Babus S."/>
            <person name="Altorfer M."/>
            <person name="Burckhardt D."/>
            <person name="Oertli M."/>
            <person name="Naumann U."/>
            <person name="Petersen F."/>
            <person name="Wong J."/>
        </authorList>
    </citation>
    <scope>NUCLEOTIDE SEQUENCE</scope>
    <source>
        <strain evidence="1">GSM-AAB239-AS_SAM_17_03QT</strain>
        <tissue evidence="1">Leaf</tissue>
    </source>
</reference>
<proteinExistence type="predicted"/>
<keyword evidence="2" id="KW-1185">Reference proteome</keyword>
<dbReference type="EMBL" id="JANAVB010040819">
    <property type="protein sequence ID" value="KAJ6797431.1"/>
    <property type="molecule type" value="Genomic_DNA"/>
</dbReference>